<dbReference type="SUPFAM" id="SSF56784">
    <property type="entry name" value="HAD-like"/>
    <property type="match status" value="1"/>
</dbReference>
<keyword evidence="1" id="KW-0378">Hydrolase</keyword>
<sequence>MPMPHVPVPLPVDKASLLAVDLDNTLINRDAAFRSAAQVFLAEHGLPPESVEAIMDLDRSGHTPRPVVVAELTEHWGGAVSPETIAEFLHRGPAAHVALDEPVRRALLAVRAAGVPCVIVTNGRADQQEEKIRTAGLDRLVDGWVISESVGSRKPHPEIFHVAAATAGLPALDRASTWVIGDAGHTDVRGAVDLGLHSVWVSGGRPWTETAFWPTHIAVDVVEAIDHVLGERPRLIRDRVPDAVHQAEGRELEVYHADTGEFRRRLREKLRDEVTALLAADPGVPGAVEQLAEVLEIVHALAADLGTSPDTLEGLRRTVTEGWGAFDARMIWTGRYTSSSGASQP</sequence>
<dbReference type="RefSeq" id="WP_277411232.1">
    <property type="nucleotide sequence ID" value="NZ_CP114203.1"/>
</dbReference>
<protein>
    <submittedName>
        <fullName evidence="3">HAD hydrolase-like protein</fullName>
    </submittedName>
</protein>
<dbReference type="Gene3D" id="3.40.50.1000">
    <property type="entry name" value="HAD superfamily/HAD-like"/>
    <property type="match status" value="1"/>
</dbReference>
<organism evidence="3 4">
    <name type="scientific">Streptomyces nigrescens</name>
    <dbReference type="NCBI Taxonomy" id="1920"/>
    <lineage>
        <taxon>Bacteria</taxon>
        <taxon>Bacillati</taxon>
        <taxon>Actinomycetota</taxon>
        <taxon>Actinomycetes</taxon>
        <taxon>Kitasatosporales</taxon>
        <taxon>Streptomycetaceae</taxon>
        <taxon>Streptomyces</taxon>
    </lineage>
</organism>
<dbReference type="Proteomes" id="UP001210169">
    <property type="component" value="Chromosome"/>
</dbReference>
<keyword evidence="4" id="KW-1185">Reference proteome</keyword>
<dbReference type="Pfam" id="PF13419">
    <property type="entry name" value="HAD_2"/>
    <property type="match status" value="1"/>
</dbReference>
<dbReference type="InterPro" id="IPR036412">
    <property type="entry name" value="HAD-like_sf"/>
</dbReference>
<evidence type="ECO:0000313" key="4">
    <source>
        <dbReference type="Proteomes" id="UP001210169"/>
    </source>
</evidence>
<dbReference type="Gene3D" id="1.10.150.520">
    <property type="match status" value="1"/>
</dbReference>
<dbReference type="GeneID" id="301331527"/>
<name>A0ABY7J1T6_STRNI</name>
<gene>
    <name evidence="3" type="ORF">STRNI_002351</name>
</gene>
<dbReference type="CDD" id="cd11532">
    <property type="entry name" value="NTP-PPase_COG4997"/>
    <property type="match status" value="1"/>
</dbReference>
<dbReference type="PANTHER" id="PTHR46470">
    <property type="entry name" value="N-ACYLNEURAMINATE-9-PHOSPHATASE"/>
    <property type="match status" value="1"/>
</dbReference>
<dbReference type="SFLD" id="SFLDG01129">
    <property type="entry name" value="C1.5:_HAD__Beta-PGM__Phosphata"/>
    <property type="match status" value="1"/>
</dbReference>
<accession>A0ABY7J1T6</accession>
<evidence type="ECO:0000256" key="2">
    <source>
        <dbReference type="ARBA" id="ARBA00022842"/>
    </source>
</evidence>
<dbReference type="InterPro" id="IPR051400">
    <property type="entry name" value="HAD-like_hydrolase"/>
</dbReference>
<dbReference type="SFLD" id="SFLDS00003">
    <property type="entry name" value="Haloacid_Dehalogenase"/>
    <property type="match status" value="1"/>
</dbReference>
<dbReference type="InterPro" id="IPR041492">
    <property type="entry name" value="HAD_2"/>
</dbReference>
<keyword evidence="2" id="KW-0460">Magnesium</keyword>
<dbReference type="InterPro" id="IPR023214">
    <property type="entry name" value="HAD_sf"/>
</dbReference>
<evidence type="ECO:0000313" key="3">
    <source>
        <dbReference type="EMBL" id="WAU04117.1"/>
    </source>
</evidence>
<dbReference type="EMBL" id="CP114203">
    <property type="protein sequence ID" value="WAU04117.1"/>
    <property type="molecule type" value="Genomic_DNA"/>
</dbReference>
<reference evidence="3 4" key="1">
    <citation type="submission" date="2022-12" db="EMBL/GenBank/DDBJ databases">
        <authorList>
            <person name="Ruckert C."/>
            <person name="Busche T."/>
            <person name="Kalinowski J."/>
            <person name="Wittmann C."/>
        </authorList>
    </citation>
    <scope>NUCLEOTIDE SEQUENCE [LARGE SCALE GENOMIC DNA]</scope>
    <source>
        <strain evidence="3 4">DSM 40276</strain>
    </source>
</reference>
<dbReference type="InterPro" id="IPR038735">
    <property type="entry name" value="MSMEG_1276-like_NTP-PPase_dom"/>
</dbReference>
<proteinExistence type="predicted"/>
<evidence type="ECO:0000256" key="1">
    <source>
        <dbReference type="ARBA" id="ARBA00022801"/>
    </source>
</evidence>